<dbReference type="SMART" id="SM00028">
    <property type="entry name" value="TPR"/>
    <property type="match status" value="3"/>
</dbReference>
<name>A0A0S3QT50_THET7</name>
<dbReference type="STRING" id="1298851.TST_0715"/>
<evidence type="ECO:0000256" key="1">
    <source>
        <dbReference type="ARBA" id="ARBA00022729"/>
    </source>
</evidence>
<keyword evidence="4" id="KW-0472">Membrane</keyword>
<dbReference type="Pfam" id="PF13525">
    <property type="entry name" value="YfiO"/>
    <property type="match status" value="1"/>
</dbReference>
<dbReference type="EMBL" id="AP013035">
    <property type="protein sequence ID" value="BAT71520.1"/>
    <property type="molecule type" value="Genomic_DNA"/>
</dbReference>
<dbReference type="PANTHER" id="PTHR14027:SF2">
    <property type="entry name" value="RNA POLYMERASE-ASSOCIATED PROTEIN CTR9 HOMOLOG"/>
    <property type="match status" value="1"/>
</dbReference>
<dbReference type="HAMAP" id="MF_00922">
    <property type="entry name" value="OM_assembly_BamD"/>
    <property type="match status" value="1"/>
</dbReference>
<reference evidence="10" key="1">
    <citation type="journal article" date="2018" name="Science">
        <title>A primordial and reversible TCA cycle in a facultatively chemolithoautotrophic thermophile.</title>
        <authorList>
            <person name="Nunoura T."/>
            <person name="Chikaraishi Y."/>
            <person name="Izaki R."/>
            <person name="Suwa T."/>
            <person name="Sato T."/>
            <person name="Harada T."/>
            <person name="Mori K."/>
            <person name="Kato Y."/>
            <person name="Miyazaki M."/>
            <person name="Shimamura S."/>
            <person name="Yanagawa K."/>
            <person name="Shuto A."/>
            <person name="Ohkouchi N."/>
            <person name="Fujita N."/>
            <person name="Takaki Y."/>
            <person name="Atomi H."/>
            <person name="Takai K."/>
        </authorList>
    </citation>
    <scope>NUCLEOTIDE SEQUENCE [LARGE SCALE GENOMIC DNA]</scope>
    <source>
        <strain evidence="10">DSM 17441 / JCM 13301 / NBRC 103674 / ABI70S6</strain>
    </source>
</reference>
<protein>
    <submittedName>
        <fullName evidence="9">Lipoprotein</fullName>
    </submittedName>
</protein>
<evidence type="ECO:0000256" key="3">
    <source>
        <dbReference type="ARBA" id="ARBA00022803"/>
    </source>
</evidence>
<evidence type="ECO:0000313" key="10">
    <source>
        <dbReference type="Proteomes" id="UP000063234"/>
    </source>
</evidence>
<organism evidence="9 10">
    <name type="scientific">Thermosulfidibacter takaii (strain DSM 17441 / JCM 13301 / NBRC 103674 / ABI70S6)</name>
    <dbReference type="NCBI Taxonomy" id="1298851"/>
    <lineage>
        <taxon>Bacteria</taxon>
        <taxon>Pseudomonadati</taxon>
        <taxon>Thermosulfidibacterota</taxon>
        <taxon>Thermosulfidibacteria</taxon>
        <taxon>Thermosulfidibacterales</taxon>
        <taxon>Thermosulfidibacteraceae</taxon>
    </lineage>
</organism>
<keyword evidence="10" id="KW-1185">Reference proteome</keyword>
<dbReference type="KEGG" id="ttk:TST_0715"/>
<dbReference type="InterPro" id="IPR011990">
    <property type="entry name" value="TPR-like_helical_dom_sf"/>
</dbReference>
<keyword evidence="1 7" id="KW-0732">Signal</keyword>
<feature type="repeat" description="TPR" evidence="6">
    <location>
        <begin position="74"/>
        <end position="107"/>
    </location>
</feature>
<dbReference type="InterPro" id="IPR017689">
    <property type="entry name" value="BamD"/>
</dbReference>
<feature type="repeat" description="TPR" evidence="6">
    <location>
        <begin position="207"/>
        <end position="240"/>
    </location>
</feature>
<dbReference type="InterPro" id="IPR031101">
    <property type="entry name" value="Ctr9"/>
</dbReference>
<dbReference type="RefSeq" id="WP_068549515.1">
    <property type="nucleotide sequence ID" value="NZ_AP013035.1"/>
</dbReference>
<feature type="signal peptide" evidence="7">
    <location>
        <begin position="1"/>
        <end position="21"/>
    </location>
</feature>
<evidence type="ECO:0000313" key="9">
    <source>
        <dbReference type="EMBL" id="BAT71520.1"/>
    </source>
</evidence>
<evidence type="ECO:0000256" key="4">
    <source>
        <dbReference type="ARBA" id="ARBA00023136"/>
    </source>
</evidence>
<dbReference type="GO" id="GO:0006355">
    <property type="term" value="P:regulation of DNA-templated transcription"/>
    <property type="evidence" value="ECO:0007669"/>
    <property type="project" value="InterPro"/>
</dbReference>
<feature type="domain" description="Outer membrane lipoprotein BamD-like" evidence="8">
    <location>
        <begin position="34"/>
        <end position="229"/>
    </location>
</feature>
<dbReference type="Gene3D" id="1.25.40.10">
    <property type="entry name" value="Tetratricopeptide repeat domain"/>
    <property type="match status" value="1"/>
</dbReference>
<keyword evidence="5" id="KW-0998">Cell outer membrane</keyword>
<keyword evidence="9" id="KW-0449">Lipoprotein</keyword>
<evidence type="ECO:0000256" key="5">
    <source>
        <dbReference type="ARBA" id="ARBA00023237"/>
    </source>
</evidence>
<feature type="chain" id="PRO_5006616391" evidence="7">
    <location>
        <begin position="22"/>
        <end position="270"/>
    </location>
</feature>
<dbReference type="GO" id="GO:0000993">
    <property type="term" value="F:RNA polymerase II complex binding"/>
    <property type="evidence" value="ECO:0007669"/>
    <property type="project" value="TreeGrafter"/>
</dbReference>
<evidence type="ECO:0000259" key="8">
    <source>
        <dbReference type="Pfam" id="PF13525"/>
    </source>
</evidence>
<dbReference type="PROSITE" id="PS51257">
    <property type="entry name" value="PROKAR_LIPOPROTEIN"/>
    <property type="match status" value="1"/>
</dbReference>
<dbReference type="SUPFAM" id="SSF48452">
    <property type="entry name" value="TPR-like"/>
    <property type="match status" value="1"/>
</dbReference>
<evidence type="ECO:0000256" key="7">
    <source>
        <dbReference type="SAM" id="SignalP"/>
    </source>
</evidence>
<keyword evidence="3 6" id="KW-0802">TPR repeat</keyword>
<dbReference type="InterPro" id="IPR039565">
    <property type="entry name" value="BamD-like"/>
</dbReference>
<dbReference type="InterPro" id="IPR019734">
    <property type="entry name" value="TPR_rpt"/>
</dbReference>
<gene>
    <name evidence="9" type="primary">comL</name>
    <name evidence="9" type="ORF">TST_0715</name>
</gene>
<dbReference type="Proteomes" id="UP000063234">
    <property type="component" value="Chromosome"/>
</dbReference>
<evidence type="ECO:0000256" key="2">
    <source>
        <dbReference type="ARBA" id="ARBA00022737"/>
    </source>
</evidence>
<keyword evidence="2" id="KW-0677">Repeat</keyword>
<evidence type="ECO:0000256" key="6">
    <source>
        <dbReference type="PROSITE-ProRule" id="PRU00339"/>
    </source>
</evidence>
<dbReference type="PANTHER" id="PTHR14027">
    <property type="entry name" value="RNA POLYMERASE-ASSOCIATED PROTEIN CTR9"/>
    <property type="match status" value="1"/>
</dbReference>
<dbReference type="NCBIfam" id="TIGR03302">
    <property type="entry name" value="OM_YfiO"/>
    <property type="match status" value="1"/>
</dbReference>
<dbReference type="AlphaFoldDB" id="A0A0S3QT50"/>
<proteinExistence type="inferred from homology"/>
<sequence>MRKVILLALVTALLASCSSMDIFGLWSNEPQKKEENPQELYREAQGALAKKKFKEAEEKFKKVLEASPQGNMAESARLGLAESYYKNGDYEEAAAVYEDYLKLHPLSPNSDYVQFKLAMCYYKLMLPPYKDQTYTFKALEAFKKLLKLYPRSPWAARAREKIAECQERLAQHDIYVGKYYFKVGKYKSAKMRFQWAYEKATNPSTAAEALYWLGRTYEAMGDKKKAMEYYEKVVKDFGMWENVDQAEEDLKALKEGRKRKKKLLGVIPWF</sequence>
<dbReference type="PROSITE" id="PS50005">
    <property type="entry name" value="TPR"/>
    <property type="match status" value="2"/>
</dbReference>
<dbReference type="GO" id="GO:0006368">
    <property type="term" value="P:transcription elongation by RNA polymerase II"/>
    <property type="evidence" value="ECO:0007669"/>
    <property type="project" value="TreeGrafter"/>
</dbReference>
<dbReference type="OrthoDB" id="9770761at2"/>
<accession>A0A0S3QT50</accession>